<dbReference type="AlphaFoldDB" id="W5N0L0"/>
<reference evidence="13" key="1">
    <citation type="submission" date="2011-12" db="EMBL/GenBank/DDBJ databases">
        <title>The Draft Genome of Lepisosteus oculatus.</title>
        <authorList>
            <consortium name="The Broad Institute Genome Assembly &amp; Analysis Group"/>
            <consortium name="Computational R&amp;D Group"/>
            <consortium name="and Sequencing Platform"/>
            <person name="Di Palma F."/>
            <person name="Alfoldi J."/>
            <person name="Johnson J."/>
            <person name="Berlin A."/>
            <person name="Gnerre S."/>
            <person name="Jaffe D."/>
            <person name="MacCallum I."/>
            <person name="Young S."/>
            <person name="Walker B.J."/>
            <person name="Lander E.S."/>
            <person name="Lindblad-Toh K."/>
        </authorList>
    </citation>
    <scope>NUCLEOTIDE SEQUENCE [LARGE SCALE GENOMIC DNA]</scope>
</reference>
<dbReference type="eggNOG" id="ENOG502QWH1">
    <property type="taxonomic scope" value="Eukaryota"/>
</dbReference>
<keyword evidence="3" id="KW-0963">Cytoplasm</keyword>
<dbReference type="OrthoDB" id="298344at2759"/>
<dbReference type="EMBL" id="AHAT01004565">
    <property type="status" value="NOT_ANNOTATED_CDS"/>
    <property type="molecule type" value="Genomic_DNA"/>
</dbReference>
<dbReference type="STRING" id="7918.ENSLOCP00000014169"/>
<feature type="compositionally biased region" description="Acidic residues" evidence="10">
    <location>
        <begin position="96"/>
        <end position="119"/>
    </location>
</feature>
<evidence type="ECO:0000256" key="4">
    <source>
        <dbReference type="ARBA" id="ARBA00022499"/>
    </source>
</evidence>
<keyword evidence="5" id="KW-0597">Phosphoprotein</keyword>
<feature type="domain" description="Zinc-finger" evidence="11">
    <location>
        <begin position="317"/>
        <end position="415"/>
    </location>
</feature>
<dbReference type="GO" id="GO:0005634">
    <property type="term" value="C:nucleus"/>
    <property type="evidence" value="ECO:0000318"/>
    <property type="project" value="GO_Central"/>
</dbReference>
<evidence type="ECO:0000256" key="5">
    <source>
        <dbReference type="ARBA" id="ARBA00022553"/>
    </source>
</evidence>
<reference evidence="12" key="3">
    <citation type="submission" date="2025-09" db="UniProtKB">
        <authorList>
            <consortium name="Ensembl"/>
        </authorList>
    </citation>
    <scope>IDENTIFICATION</scope>
</reference>
<dbReference type="Bgee" id="ENSLOCG00000011532">
    <property type="expression patterns" value="Expressed in ovary and 11 other cell types or tissues"/>
</dbReference>
<evidence type="ECO:0000256" key="2">
    <source>
        <dbReference type="ARBA" id="ARBA00004496"/>
    </source>
</evidence>
<evidence type="ECO:0000256" key="1">
    <source>
        <dbReference type="ARBA" id="ARBA00004123"/>
    </source>
</evidence>
<keyword evidence="9" id="KW-0539">Nucleus</keyword>
<evidence type="ECO:0000259" key="11">
    <source>
        <dbReference type="Pfam" id="PF10497"/>
    </source>
</evidence>
<feature type="compositionally biased region" description="Basic and acidic residues" evidence="10">
    <location>
        <begin position="146"/>
        <end position="157"/>
    </location>
</feature>
<sequence>MPVSATVPRALADIFETPSDEEDFEGFRGSLPRDAACSEASRDSLRAALRFRSKYITEELAKIFAEDTDPEEEEFEGFTEAELELNHRMKSMSMDSTEDSEEEEEEEEEGFCSEGEAEAEAPARRRSSGLCVAFRFPVKKSRPGRKPAEGRGRRDRAASGSESEDEGGPAGAQPSALQRRAKNIKENKEMLAKLLAELNAMPDLFPVKTPTKKRKSPKKPCSEAPSGRRNPSRSARPPEHFGIERLPVSPSKILEQLRGASRGAGLRKRLLEVSEEPEHSGGAPRRRSSKHGEARPVEDITEEELENVAYSSKDKVYDKEHGSTCHQCRQKTLDTKTVCRNPNCWGVRGQFCGPCLRNRYGEDVRSALRDPLWVCPPCRGICNCSFCRKRDGRCATGILIHMAKFYGHNNVREYLESLQKHLTDEN</sequence>
<evidence type="ECO:0000256" key="7">
    <source>
        <dbReference type="ARBA" id="ARBA00023015"/>
    </source>
</evidence>
<evidence type="ECO:0000313" key="12">
    <source>
        <dbReference type="Ensembl" id="ENSLOCP00000014169.1"/>
    </source>
</evidence>
<dbReference type="GO" id="GO:0005737">
    <property type="term" value="C:cytoplasm"/>
    <property type="evidence" value="ECO:0007669"/>
    <property type="project" value="UniProtKB-SubCell"/>
</dbReference>
<feature type="region of interest" description="Disordered" evidence="10">
    <location>
        <begin position="201"/>
        <end position="247"/>
    </location>
</feature>
<dbReference type="CTD" id="572007"/>
<dbReference type="InParanoid" id="W5N0L0"/>
<organism evidence="12 13">
    <name type="scientific">Lepisosteus oculatus</name>
    <name type="common">Spotted gar</name>
    <dbReference type="NCBI Taxonomy" id="7918"/>
    <lineage>
        <taxon>Eukaryota</taxon>
        <taxon>Metazoa</taxon>
        <taxon>Chordata</taxon>
        <taxon>Craniata</taxon>
        <taxon>Vertebrata</taxon>
        <taxon>Euteleostomi</taxon>
        <taxon>Actinopterygii</taxon>
        <taxon>Neopterygii</taxon>
        <taxon>Holostei</taxon>
        <taxon>Semionotiformes</taxon>
        <taxon>Lepisosteidae</taxon>
        <taxon>Lepisosteus</taxon>
    </lineage>
</organism>
<keyword evidence="7" id="KW-0805">Transcription regulation</keyword>
<keyword evidence="6" id="KW-0832">Ubl conjugation</keyword>
<dbReference type="HOGENOM" id="CLU_035988_2_0_1"/>
<name>W5N0L0_LEPOC</name>
<dbReference type="PANTHER" id="PTHR31169:SF4">
    <property type="entry name" value="CELL DIVISION CYCLE-ASSOCIATED 7-LIKE PROTEIN"/>
    <property type="match status" value="1"/>
</dbReference>
<dbReference type="InterPro" id="IPR040221">
    <property type="entry name" value="CDCA7/CDA7L"/>
</dbReference>
<dbReference type="OMA" id="VRTICVR"/>
<protein>
    <submittedName>
        <fullName evidence="12">Cell division cycle associated 7 like</fullName>
    </submittedName>
</protein>
<dbReference type="KEGG" id="loc:102696335"/>
<dbReference type="Proteomes" id="UP000018468">
    <property type="component" value="Linkage group LG11"/>
</dbReference>
<evidence type="ECO:0000256" key="6">
    <source>
        <dbReference type="ARBA" id="ARBA00022843"/>
    </source>
</evidence>
<dbReference type="FunCoup" id="W5N0L0">
    <property type="interactions" value="243"/>
</dbReference>
<dbReference type="Ensembl" id="ENSLOCT00000014198.1">
    <property type="protein sequence ID" value="ENSLOCP00000014169.1"/>
    <property type="gene ID" value="ENSLOCG00000011532.1"/>
</dbReference>
<dbReference type="GO" id="GO:0006355">
    <property type="term" value="P:regulation of DNA-templated transcription"/>
    <property type="evidence" value="ECO:0007669"/>
    <property type="project" value="InterPro"/>
</dbReference>
<evidence type="ECO:0000313" key="13">
    <source>
        <dbReference type="Proteomes" id="UP000018468"/>
    </source>
</evidence>
<accession>W5N0L0</accession>
<proteinExistence type="predicted"/>
<keyword evidence="4" id="KW-1017">Isopeptide bond</keyword>
<feature type="region of interest" description="Disordered" evidence="10">
    <location>
        <begin position="83"/>
        <end position="184"/>
    </location>
</feature>
<dbReference type="InterPro" id="IPR018866">
    <property type="entry name" value="Znf-4CXXC_R1"/>
</dbReference>
<dbReference type="PANTHER" id="PTHR31169">
    <property type="entry name" value="OS05G0300700 PROTEIN"/>
    <property type="match status" value="1"/>
</dbReference>
<evidence type="ECO:0000256" key="3">
    <source>
        <dbReference type="ARBA" id="ARBA00022490"/>
    </source>
</evidence>
<evidence type="ECO:0000256" key="8">
    <source>
        <dbReference type="ARBA" id="ARBA00023163"/>
    </source>
</evidence>
<dbReference type="GeneID" id="102696335"/>
<dbReference type="GeneTree" id="ENSGT00940000159108"/>
<evidence type="ECO:0000256" key="10">
    <source>
        <dbReference type="SAM" id="MobiDB-lite"/>
    </source>
</evidence>
<evidence type="ECO:0000256" key="9">
    <source>
        <dbReference type="ARBA" id="ARBA00023242"/>
    </source>
</evidence>
<reference evidence="12" key="2">
    <citation type="submission" date="2025-08" db="UniProtKB">
        <authorList>
            <consortium name="Ensembl"/>
        </authorList>
    </citation>
    <scope>IDENTIFICATION</scope>
</reference>
<keyword evidence="13" id="KW-1185">Reference proteome</keyword>
<dbReference type="Pfam" id="PF10497">
    <property type="entry name" value="zf-4CXXC_R1"/>
    <property type="match status" value="1"/>
</dbReference>
<feature type="region of interest" description="Disordered" evidence="10">
    <location>
        <begin position="272"/>
        <end position="304"/>
    </location>
</feature>
<comment type="subcellular location">
    <subcellularLocation>
        <location evidence="2">Cytoplasm</location>
    </subcellularLocation>
    <subcellularLocation>
        <location evidence="1">Nucleus</location>
    </subcellularLocation>
</comment>
<keyword evidence="8" id="KW-0804">Transcription</keyword>